<protein>
    <submittedName>
        <fullName evidence="1">Uncharacterized protein</fullName>
    </submittedName>
</protein>
<evidence type="ECO:0000313" key="1">
    <source>
        <dbReference type="EMBL" id="WUT46676.1"/>
    </source>
</evidence>
<name>A0ABZ1X3I0_9ACTN</name>
<dbReference type="EMBL" id="CP109011">
    <property type="protein sequence ID" value="WUT46676.1"/>
    <property type="molecule type" value="Genomic_DNA"/>
</dbReference>
<dbReference type="Proteomes" id="UP001432168">
    <property type="component" value="Chromosome"/>
</dbReference>
<reference evidence="1" key="1">
    <citation type="submission" date="2022-10" db="EMBL/GenBank/DDBJ databases">
        <title>The complete genomes of actinobacterial strains from the NBC collection.</title>
        <authorList>
            <person name="Joergensen T.S."/>
            <person name="Alvarez Arevalo M."/>
            <person name="Sterndorff E.B."/>
            <person name="Faurdal D."/>
            <person name="Vuksanovic O."/>
            <person name="Mourched A.-S."/>
            <person name="Charusanti P."/>
            <person name="Shaw S."/>
            <person name="Blin K."/>
            <person name="Weber T."/>
        </authorList>
    </citation>
    <scope>NUCLEOTIDE SEQUENCE</scope>
    <source>
        <strain evidence="1">NBC_00686</strain>
    </source>
</reference>
<proteinExistence type="predicted"/>
<sequence>MPTTTSAGETASGDTALIDSTVAELVAPAALVAAGAPARPARKGARV</sequence>
<dbReference type="RefSeq" id="WP_329268087.1">
    <property type="nucleotide sequence ID" value="NZ_CP109011.1"/>
</dbReference>
<gene>
    <name evidence="1" type="ORF">OG929_32180</name>
</gene>
<evidence type="ECO:0000313" key="2">
    <source>
        <dbReference type="Proteomes" id="UP001432168"/>
    </source>
</evidence>
<keyword evidence="2" id="KW-1185">Reference proteome</keyword>
<accession>A0ABZ1X3I0</accession>
<organism evidence="1 2">
    <name type="scientific">Streptomyces pseudovenezuelae</name>
    <dbReference type="NCBI Taxonomy" id="67350"/>
    <lineage>
        <taxon>Bacteria</taxon>
        <taxon>Bacillati</taxon>
        <taxon>Actinomycetota</taxon>
        <taxon>Actinomycetes</taxon>
        <taxon>Kitasatosporales</taxon>
        <taxon>Streptomycetaceae</taxon>
        <taxon>Streptomyces</taxon>
        <taxon>Streptomyces aurantiacus group</taxon>
    </lineage>
</organism>